<dbReference type="STRING" id="62062.ENSHHUP00000028335"/>
<proteinExistence type="predicted"/>
<feature type="region of interest" description="Disordered" evidence="1">
    <location>
        <begin position="173"/>
        <end position="198"/>
    </location>
</feature>
<reference evidence="2" key="2">
    <citation type="submission" date="2025-08" db="UniProtKB">
        <authorList>
            <consortium name="Ensembl"/>
        </authorList>
    </citation>
    <scope>IDENTIFICATION</scope>
</reference>
<feature type="compositionally biased region" description="Pro residues" evidence="1">
    <location>
        <begin position="180"/>
        <end position="192"/>
    </location>
</feature>
<dbReference type="GeneTree" id="ENSGT00530000063745"/>
<protein>
    <submittedName>
        <fullName evidence="2">Methyltransferase like 25B</fullName>
    </submittedName>
</protein>
<evidence type="ECO:0000256" key="1">
    <source>
        <dbReference type="SAM" id="MobiDB-lite"/>
    </source>
</evidence>
<dbReference type="InterPro" id="IPR052220">
    <property type="entry name" value="METTL25"/>
</dbReference>
<dbReference type="PANTHER" id="PTHR12496:SF2">
    <property type="entry name" value="METHYLTRANSFERASE-LIKE PROTEIN 25B"/>
    <property type="match status" value="1"/>
</dbReference>
<dbReference type="Ensembl" id="ENSHHUT00000029480.1">
    <property type="protein sequence ID" value="ENSHHUP00000028335.1"/>
    <property type="gene ID" value="ENSHHUG00000017971.1"/>
</dbReference>
<evidence type="ECO:0000313" key="3">
    <source>
        <dbReference type="Proteomes" id="UP000314982"/>
    </source>
</evidence>
<reference evidence="3" key="1">
    <citation type="submission" date="2018-06" db="EMBL/GenBank/DDBJ databases">
        <title>Genome assembly of Danube salmon.</title>
        <authorList>
            <person name="Macqueen D.J."/>
            <person name="Gundappa M.K."/>
        </authorList>
    </citation>
    <scope>NUCLEOTIDE SEQUENCE [LARGE SCALE GENOMIC DNA]</scope>
</reference>
<evidence type="ECO:0000313" key="2">
    <source>
        <dbReference type="Ensembl" id="ENSHHUP00000028335.1"/>
    </source>
</evidence>
<sequence length="381" mass="43225">MMCSRTLSAEQQRELARNLTYFLNSFYFDELFSEDLWATLPTRWQQILCDLSPPQIADLLLDRLNVNRSYSCVWRLSLFAFRATAHALTFPRTPQGKQGHGVGILKPEEFLENKNQRSLLGHKFRKSETQEALVKQLCDLTDCSSVVDVGSGQVTHLFSLVIRPRNNAPLRSVKCKKGPEPQPPWSHSPSPFPTNETSHSEFGYPMSSWVQGLLGHQLSYKAREGACHAIEDYVHRLREESGLLRMHCYRATLETVNREAKPELRRPGVQAIKKAHLLPFTVYARLGLPCVGLPPDLLLDSCRVGAMLRQEGCVVVYFRLALLLAPVLETLVLLDRMVYLQEKGITSQLVPLFDPAFSPRNLVLMALKQPTRDKETECTLP</sequence>
<accession>A0A4W5LTF3</accession>
<reference evidence="2" key="3">
    <citation type="submission" date="2025-09" db="UniProtKB">
        <authorList>
            <consortium name="Ensembl"/>
        </authorList>
    </citation>
    <scope>IDENTIFICATION</scope>
</reference>
<organism evidence="2 3">
    <name type="scientific">Hucho hucho</name>
    <name type="common">huchen</name>
    <dbReference type="NCBI Taxonomy" id="62062"/>
    <lineage>
        <taxon>Eukaryota</taxon>
        <taxon>Metazoa</taxon>
        <taxon>Chordata</taxon>
        <taxon>Craniata</taxon>
        <taxon>Vertebrata</taxon>
        <taxon>Euteleostomi</taxon>
        <taxon>Actinopterygii</taxon>
        <taxon>Neopterygii</taxon>
        <taxon>Teleostei</taxon>
        <taxon>Protacanthopterygii</taxon>
        <taxon>Salmoniformes</taxon>
        <taxon>Salmonidae</taxon>
        <taxon>Salmoninae</taxon>
        <taxon>Hucho</taxon>
    </lineage>
</organism>
<name>A0A4W5LTF3_9TELE</name>
<dbReference type="PANTHER" id="PTHR12496">
    <property type="entry name" value="CGI-41 METHYLTRANSFERASE"/>
    <property type="match status" value="1"/>
</dbReference>
<keyword evidence="3" id="KW-1185">Reference proteome</keyword>
<dbReference type="Proteomes" id="UP000314982">
    <property type="component" value="Unassembled WGS sequence"/>
</dbReference>
<dbReference type="AlphaFoldDB" id="A0A4W5LTF3"/>